<sequence length="636" mass="71279">MQVNHDKKLLIATGRSRKATQWQNREMLWSEFLDKLSRPTRTRETVAEYAAMGKAERDDVKDIGGFVGGYLKNGKRNSASVVNRCMVCLDADNADAALVDDLDMTFINAYALYSTHSHTPEKMRLRLIVPLSRTVTPDEYAAISRRIADELTLSRFDPTTFEPARLMYWPSAPEDGEYLFRCADEPFLDPDAVLATYPDWTDASLWPTTQPVEAKMRRTVSRQEDPLTKRGIIGAFCRAHSITDILEHTLADRYTPTAQDDRYTFVGGSTTGGLVVYDDKYAYSHHATDPAGGQLCNAFDLVRLHLFTPGGTAPDGAHVGDGKDSVRRMQEYAAQDEATRRKLCEERREQAAQEFGDLDAQEAQPAQDENWQEKLEVDKQGRVKDTLGNLALILRNDPRLRDIAYNIHRSGIDIRRDAEGHSSVPWTPIKAGWNESDLGALQIYLEHVYGLYTPSKLKGILLAIAAERGYHPIRDYIESLPAWDGVPRVDTLFVDYLGAADTAYTRAVARKMMVAAVARVYRPGIKFDSVVVLNGPQGMGKSSFFAKLGGKWFSDSLTIGDMKDKAAPEKLQGYWILELGELAGLKKVDVETVKAFITRQDDKFRHSYGYSVEDHPRQCIIVGSTNNGDGFLRDIT</sequence>
<dbReference type="Pfam" id="PF05272">
    <property type="entry name" value="VapE-like_dom"/>
    <property type="match status" value="1"/>
</dbReference>
<dbReference type="PANTHER" id="PTHR34985:SF1">
    <property type="entry name" value="SLR0554 PROTEIN"/>
    <property type="match status" value="1"/>
</dbReference>
<accession>A0A9D1AP07</accession>
<protein>
    <recommendedName>
        <fullName evidence="1">Virulence-associated protein E-like domain-containing protein</fullName>
    </recommendedName>
</protein>
<proteinExistence type="predicted"/>
<dbReference type="InterPro" id="IPR007936">
    <property type="entry name" value="VapE-like_dom"/>
</dbReference>
<name>A0A9D1AP07_9FIRM</name>
<evidence type="ECO:0000313" key="3">
    <source>
        <dbReference type="Proteomes" id="UP000824242"/>
    </source>
</evidence>
<feature type="non-terminal residue" evidence="2">
    <location>
        <position position="636"/>
    </location>
</feature>
<feature type="domain" description="Virulence-associated protein E-like" evidence="1">
    <location>
        <begin position="478"/>
        <end position="636"/>
    </location>
</feature>
<reference evidence="2" key="2">
    <citation type="journal article" date="2021" name="PeerJ">
        <title>Extensive microbial diversity within the chicken gut microbiome revealed by metagenomics and culture.</title>
        <authorList>
            <person name="Gilroy R."/>
            <person name="Ravi A."/>
            <person name="Getino M."/>
            <person name="Pursley I."/>
            <person name="Horton D.L."/>
            <person name="Alikhan N.F."/>
            <person name="Baker D."/>
            <person name="Gharbi K."/>
            <person name="Hall N."/>
            <person name="Watson M."/>
            <person name="Adriaenssens E.M."/>
            <person name="Foster-Nyarko E."/>
            <person name="Jarju S."/>
            <person name="Secka A."/>
            <person name="Antonio M."/>
            <person name="Oren A."/>
            <person name="Chaudhuri R.R."/>
            <person name="La Ragione R."/>
            <person name="Hildebrand F."/>
            <person name="Pallen M.J."/>
        </authorList>
    </citation>
    <scope>NUCLEOTIDE SEQUENCE</scope>
    <source>
        <strain evidence="2">ChiSxjej1B13-7958</strain>
    </source>
</reference>
<dbReference type="PANTHER" id="PTHR34985">
    <property type="entry name" value="SLR0554 PROTEIN"/>
    <property type="match status" value="1"/>
</dbReference>
<gene>
    <name evidence="2" type="ORF">IAB89_05015</name>
</gene>
<evidence type="ECO:0000313" key="2">
    <source>
        <dbReference type="EMBL" id="HIR47005.1"/>
    </source>
</evidence>
<dbReference type="AlphaFoldDB" id="A0A9D1AP07"/>
<reference evidence="2" key="1">
    <citation type="submission" date="2020-10" db="EMBL/GenBank/DDBJ databases">
        <authorList>
            <person name="Gilroy R."/>
        </authorList>
    </citation>
    <scope>NUCLEOTIDE SEQUENCE</scope>
    <source>
        <strain evidence="2">ChiSxjej1B13-7958</strain>
    </source>
</reference>
<comment type="caution">
    <text evidence="2">The sequence shown here is derived from an EMBL/GenBank/DDBJ whole genome shotgun (WGS) entry which is preliminary data.</text>
</comment>
<evidence type="ECO:0000259" key="1">
    <source>
        <dbReference type="Pfam" id="PF05272"/>
    </source>
</evidence>
<organism evidence="2 3">
    <name type="scientific">Candidatus Caccousia avicola</name>
    <dbReference type="NCBI Taxonomy" id="2840721"/>
    <lineage>
        <taxon>Bacteria</taxon>
        <taxon>Bacillati</taxon>
        <taxon>Bacillota</taxon>
        <taxon>Clostridia</taxon>
        <taxon>Eubacteriales</taxon>
        <taxon>Oscillospiraceae</taxon>
        <taxon>Oscillospiraceae incertae sedis</taxon>
        <taxon>Candidatus Caccousia</taxon>
    </lineage>
</organism>
<dbReference type="Proteomes" id="UP000824242">
    <property type="component" value="Unassembled WGS sequence"/>
</dbReference>
<dbReference type="EMBL" id="DVGZ01000051">
    <property type="protein sequence ID" value="HIR47005.1"/>
    <property type="molecule type" value="Genomic_DNA"/>
</dbReference>